<dbReference type="EMBL" id="AZIL01000602">
    <property type="protein sequence ID" value="EWM26867.1"/>
    <property type="molecule type" value="Genomic_DNA"/>
</dbReference>
<feature type="compositionally biased region" description="Low complexity" evidence="1">
    <location>
        <begin position="9"/>
        <end position="28"/>
    </location>
</feature>
<comment type="caution">
    <text evidence="3">The sequence shown here is derived from an EMBL/GenBank/DDBJ whole genome shotgun (WGS) entry which is preliminary data.</text>
</comment>
<gene>
    <name evidence="3" type="ORF">Naga_100097g14</name>
</gene>
<keyword evidence="2" id="KW-0472">Membrane</keyword>
<proteinExistence type="predicted"/>
<evidence type="ECO:0000256" key="2">
    <source>
        <dbReference type="SAM" id="Phobius"/>
    </source>
</evidence>
<keyword evidence="2" id="KW-1133">Transmembrane helix</keyword>
<feature type="region of interest" description="Disordered" evidence="1">
    <location>
        <begin position="1"/>
        <end position="50"/>
    </location>
</feature>
<organism evidence="3 4">
    <name type="scientific">Nannochloropsis gaditana</name>
    <dbReference type="NCBI Taxonomy" id="72520"/>
    <lineage>
        <taxon>Eukaryota</taxon>
        <taxon>Sar</taxon>
        <taxon>Stramenopiles</taxon>
        <taxon>Ochrophyta</taxon>
        <taxon>Eustigmatophyceae</taxon>
        <taxon>Eustigmatales</taxon>
        <taxon>Monodopsidaceae</taxon>
        <taxon>Nannochloropsis</taxon>
    </lineage>
</organism>
<feature type="compositionally biased region" description="Acidic residues" evidence="1">
    <location>
        <begin position="40"/>
        <end position="50"/>
    </location>
</feature>
<keyword evidence="2" id="KW-0812">Transmembrane</keyword>
<sequence length="262" mass="28533">MPSISTRAPTTVPSISTSVPSISPTTLPKPVDENAPENNNNEEDPFDDMYDDEVENPVVQIDLQVAGATEEQIEAVAGLVQFIAGMSFPGANRSDINVTVEWRGTVVEMDSSQTPLPRRLRSVGEVRALPSSRRETSGKDNENKRCKLSVGDSVNVTTITIHGLHGETYVRQIESFLALISSGIIPVVILDHIPVFKFVCDSEVRMSNEAPSLRFQPMDVQETEKTGKDKTNVTAIVIPVVFGIALVGAVGFLLLRKFSNRA</sequence>
<evidence type="ECO:0000256" key="1">
    <source>
        <dbReference type="SAM" id="MobiDB-lite"/>
    </source>
</evidence>
<name>W7TLD8_9STRA</name>
<keyword evidence="4" id="KW-1185">Reference proteome</keyword>
<dbReference type="AlphaFoldDB" id="W7TLD8"/>
<feature type="transmembrane region" description="Helical" evidence="2">
    <location>
        <begin position="233"/>
        <end position="255"/>
    </location>
</feature>
<evidence type="ECO:0000313" key="3">
    <source>
        <dbReference type="EMBL" id="EWM26867.1"/>
    </source>
</evidence>
<dbReference type="Proteomes" id="UP000019335">
    <property type="component" value="Chromosome 8"/>
</dbReference>
<accession>W7TLD8</accession>
<evidence type="ECO:0000313" key="4">
    <source>
        <dbReference type="Proteomes" id="UP000019335"/>
    </source>
</evidence>
<reference evidence="3 4" key="1">
    <citation type="journal article" date="2014" name="Mol. Plant">
        <title>Chromosome Scale Genome Assembly and Transcriptome Profiling of Nannochloropsis gaditana in Nitrogen Depletion.</title>
        <authorList>
            <person name="Corteggiani Carpinelli E."/>
            <person name="Telatin A."/>
            <person name="Vitulo N."/>
            <person name="Forcato C."/>
            <person name="D'Angelo M."/>
            <person name="Schiavon R."/>
            <person name="Vezzi A."/>
            <person name="Giacometti G.M."/>
            <person name="Morosinotto T."/>
            <person name="Valle G."/>
        </authorList>
    </citation>
    <scope>NUCLEOTIDE SEQUENCE [LARGE SCALE GENOMIC DNA]</scope>
    <source>
        <strain evidence="3 4">B-31</strain>
    </source>
</reference>
<protein>
    <submittedName>
        <fullName evidence="3">Uncharacterized protein</fullName>
    </submittedName>
</protein>